<dbReference type="KEGG" id="cpho:CPHO_11025"/>
<keyword evidence="3" id="KW-1185">Reference proteome</keyword>
<organism evidence="2 3">
    <name type="scientific">Corynebacterium phocae</name>
    <dbReference type="NCBI Taxonomy" id="161895"/>
    <lineage>
        <taxon>Bacteria</taxon>
        <taxon>Bacillati</taxon>
        <taxon>Actinomycetota</taxon>
        <taxon>Actinomycetes</taxon>
        <taxon>Mycobacteriales</taxon>
        <taxon>Corynebacteriaceae</taxon>
        <taxon>Corynebacterium</taxon>
    </lineage>
</organism>
<evidence type="ECO:0000313" key="3">
    <source>
        <dbReference type="Proteomes" id="UP000185491"/>
    </source>
</evidence>
<proteinExistence type="predicted"/>
<feature type="transmembrane region" description="Helical" evidence="1">
    <location>
        <begin position="35"/>
        <end position="53"/>
    </location>
</feature>
<protein>
    <submittedName>
        <fullName evidence="2">Uncharacterized protein</fullName>
    </submittedName>
</protein>
<gene>
    <name evidence="2" type="ORF">CPHO_11025</name>
</gene>
<dbReference type="EMBL" id="CP009249">
    <property type="protein sequence ID" value="APT93335.1"/>
    <property type="molecule type" value="Genomic_DNA"/>
</dbReference>
<dbReference type="RefSeq" id="WP_075735803.1">
    <property type="nucleotide sequence ID" value="NZ_CP009249.1"/>
</dbReference>
<feature type="transmembrane region" description="Helical" evidence="1">
    <location>
        <begin position="100"/>
        <end position="119"/>
    </location>
</feature>
<accession>A0A1L7D5E5</accession>
<keyword evidence="1" id="KW-0472">Membrane</keyword>
<dbReference type="Proteomes" id="UP000185491">
    <property type="component" value="Chromosome"/>
</dbReference>
<reference evidence="2 3" key="1">
    <citation type="submission" date="2014-08" db="EMBL/GenBank/DDBJ databases">
        <title>Complete genome sequence of Corynebacterium phocae M408/89/1(T)(=DSM 44612(T)), isolated from the common seal (Phoca vitulina).</title>
        <authorList>
            <person name="Ruckert C."/>
            <person name="Albersmeier A."/>
            <person name="Winkler A."/>
            <person name="Kalinowski J."/>
        </authorList>
    </citation>
    <scope>NUCLEOTIDE SEQUENCE [LARGE SCALE GENOMIC DNA]</scope>
    <source>
        <strain evidence="2 3">M408/89/1</strain>
    </source>
</reference>
<evidence type="ECO:0000313" key="2">
    <source>
        <dbReference type="EMBL" id="APT93335.1"/>
    </source>
</evidence>
<dbReference type="SUPFAM" id="SSF103473">
    <property type="entry name" value="MFS general substrate transporter"/>
    <property type="match status" value="1"/>
</dbReference>
<keyword evidence="1" id="KW-0812">Transmembrane</keyword>
<evidence type="ECO:0000256" key="1">
    <source>
        <dbReference type="SAM" id="Phobius"/>
    </source>
</evidence>
<name>A0A1L7D5E5_9CORY</name>
<dbReference type="AlphaFoldDB" id="A0A1L7D5E5"/>
<feature type="transmembrane region" description="Helical" evidence="1">
    <location>
        <begin position="65"/>
        <end position="88"/>
    </location>
</feature>
<dbReference type="InterPro" id="IPR036259">
    <property type="entry name" value="MFS_trans_sf"/>
</dbReference>
<keyword evidence="1" id="KW-1133">Transmembrane helix</keyword>
<sequence>MKIAQITALLLLAIGLLLLIFMGNSGNPFPLTGAVPYALGLLLTAGLGILVSRKGKPLTRLIPGVSPKALAFVVTLCGIGAIVTLVLDVTLLDNDRWADVVFYSLFAVMMVSHLEIIVASRREEPAASR</sequence>
<dbReference type="STRING" id="161895.CPHO_11025"/>